<feature type="transmembrane region" description="Helical" evidence="4">
    <location>
        <begin position="155"/>
        <end position="171"/>
    </location>
</feature>
<feature type="transmembrane region" description="Helical" evidence="4">
    <location>
        <begin position="75"/>
        <end position="92"/>
    </location>
</feature>
<feature type="transmembrane region" description="Helical" evidence="4">
    <location>
        <begin position="122"/>
        <end position="143"/>
    </location>
</feature>
<feature type="domain" description="Histidine kinase/HSP90-like ATPase" evidence="5">
    <location>
        <begin position="459"/>
        <end position="548"/>
    </location>
</feature>
<evidence type="ECO:0000256" key="2">
    <source>
        <dbReference type="ARBA" id="ARBA00022777"/>
    </source>
</evidence>
<dbReference type="RefSeq" id="WP_185680625.1">
    <property type="nucleotide sequence ID" value="NZ_JACLAX010000028.1"/>
</dbReference>
<keyword evidence="3" id="KW-0902">Two-component regulatory system</keyword>
<evidence type="ECO:0000313" key="6">
    <source>
        <dbReference type="EMBL" id="MBC2670767.1"/>
    </source>
</evidence>
<feature type="transmembrane region" description="Helical" evidence="4">
    <location>
        <begin position="44"/>
        <end position="63"/>
    </location>
</feature>
<dbReference type="GO" id="GO:0016020">
    <property type="term" value="C:membrane"/>
    <property type="evidence" value="ECO:0007669"/>
    <property type="project" value="InterPro"/>
</dbReference>
<dbReference type="SMART" id="SM00387">
    <property type="entry name" value="HATPase_c"/>
    <property type="match status" value="1"/>
</dbReference>
<dbReference type="InterPro" id="IPR011712">
    <property type="entry name" value="Sig_transdc_His_kin_sub3_dim/P"/>
</dbReference>
<dbReference type="InterPro" id="IPR050482">
    <property type="entry name" value="Sensor_HK_TwoCompSys"/>
</dbReference>
<gene>
    <name evidence="6" type="ORF">H7F53_16565</name>
</gene>
<feature type="transmembrane region" description="Helical" evidence="4">
    <location>
        <begin position="98"/>
        <end position="115"/>
    </location>
</feature>
<keyword evidence="4" id="KW-0472">Membrane</keyword>
<organism evidence="6 7">
    <name type="scientific">Novosphingobium piscinae</name>
    <dbReference type="NCBI Taxonomy" id="1507448"/>
    <lineage>
        <taxon>Bacteria</taxon>
        <taxon>Pseudomonadati</taxon>
        <taxon>Pseudomonadota</taxon>
        <taxon>Alphaproteobacteria</taxon>
        <taxon>Sphingomonadales</taxon>
        <taxon>Sphingomonadaceae</taxon>
        <taxon>Novosphingobium</taxon>
    </lineage>
</organism>
<evidence type="ECO:0000256" key="4">
    <source>
        <dbReference type="SAM" id="Phobius"/>
    </source>
</evidence>
<dbReference type="AlphaFoldDB" id="A0A7X1KRI0"/>
<keyword evidence="1" id="KW-0808">Transferase</keyword>
<keyword evidence="7" id="KW-1185">Reference proteome</keyword>
<name>A0A7X1KRI0_9SPHN</name>
<keyword evidence="4" id="KW-1133">Transmembrane helix</keyword>
<dbReference type="EMBL" id="JACLAX010000028">
    <property type="protein sequence ID" value="MBC2670767.1"/>
    <property type="molecule type" value="Genomic_DNA"/>
</dbReference>
<comment type="caution">
    <text evidence="6">The sequence shown here is derived from an EMBL/GenBank/DDBJ whole genome shotgun (WGS) entry which is preliminary data.</text>
</comment>
<dbReference type="Proteomes" id="UP000551327">
    <property type="component" value="Unassembled WGS sequence"/>
</dbReference>
<evidence type="ECO:0000256" key="1">
    <source>
        <dbReference type="ARBA" id="ARBA00022679"/>
    </source>
</evidence>
<keyword evidence="4" id="KW-0812">Transmembrane</keyword>
<sequence>MSARALFENRSGRVIALFRAILVGVFLIAVWIEPVATHASLDRGKVLLGLYLLVSVGAVVVAWRSWWFDQRLARIMLALDVLVFVASVFVTEAANADFTSPFLALFALAILSATLRWDWRMAALTGLAATGLFLLAGSLTWHLGLPIDLYRFGRRALYMMALLLVLVWFGLQRRDPHVAPLDLATAEGEGQADRWADLRWQALDYAMAVTGARRGVLAWSEAEEPWLDLHEVAPGDRQLRRLGPDALPGWDEGHDEVCLFDAPRQRKLIRDSDNLPRALPLRARLVLASHYGIAEGLALPLSCVSGFGVIVLGEITGPGQDFVTLGEIIAREVSNAFNRVAVLQFEREALLARTRGAIARDLHDSVAQSLAGACFRLEALRRNPRTQPAAGEELLAIREALRCEQERVRRLIDTLRSPSGAPDQRDLAPDLETSAQDAAMHWSTRVSLDLAEGLVVPGWYSHELQQLVREAVANAARHGHAGLINVRLARHGHGLALDIADDGSGFDAATRTRQPWSIRERVAALGGTLDVASGLDGTRLAIRLPARSEGPHR</sequence>
<dbReference type="Pfam" id="PF07730">
    <property type="entry name" value="HisKA_3"/>
    <property type="match status" value="1"/>
</dbReference>
<dbReference type="Pfam" id="PF02518">
    <property type="entry name" value="HATPase_c"/>
    <property type="match status" value="1"/>
</dbReference>
<dbReference type="SUPFAM" id="SSF55874">
    <property type="entry name" value="ATPase domain of HSP90 chaperone/DNA topoisomerase II/histidine kinase"/>
    <property type="match status" value="1"/>
</dbReference>
<feature type="transmembrane region" description="Helical" evidence="4">
    <location>
        <begin position="12"/>
        <end position="32"/>
    </location>
</feature>
<dbReference type="CDD" id="cd16917">
    <property type="entry name" value="HATPase_UhpB-NarQ-NarX-like"/>
    <property type="match status" value="1"/>
</dbReference>
<evidence type="ECO:0000313" key="7">
    <source>
        <dbReference type="Proteomes" id="UP000551327"/>
    </source>
</evidence>
<accession>A0A7X1KRI0</accession>
<dbReference type="Gene3D" id="1.20.5.1930">
    <property type="match status" value="1"/>
</dbReference>
<dbReference type="InterPro" id="IPR003594">
    <property type="entry name" value="HATPase_dom"/>
</dbReference>
<dbReference type="GO" id="GO:0046983">
    <property type="term" value="F:protein dimerization activity"/>
    <property type="evidence" value="ECO:0007669"/>
    <property type="project" value="InterPro"/>
</dbReference>
<protein>
    <recommendedName>
        <fullName evidence="5">Histidine kinase/HSP90-like ATPase domain-containing protein</fullName>
    </recommendedName>
</protein>
<dbReference type="Gene3D" id="3.30.565.10">
    <property type="entry name" value="Histidine kinase-like ATPase, C-terminal domain"/>
    <property type="match status" value="1"/>
</dbReference>
<evidence type="ECO:0000259" key="5">
    <source>
        <dbReference type="SMART" id="SM00387"/>
    </source>
</evidence>
<proteinExistence type="predicted"/>
<evidence type="ECO:0000256" key="3">
    <source>
        <dbReference type="ARBA" id="ARBA00023012"/>
    </source>
</evidence>
<dbReference type="InterPro" id="IPR036890">
    <property type="entry name" value="HATPase_C_sf"/>
</dbReference>
<reference evidence="6 7" key="1">
    <citation type="submission" date="2020-08" db="EMBL/GenBank/DDBJ databases">
        <title>The genome sequence of type strain Novosphingobium piscinae KCTC 42194.</title>
        <authorList>
            <person name="Liu Y."/>
        </authorList>
    </citation>
    <scope>NUCLEOTIDE SEQUENCE [LARGE SCALE GENOMIC DNA]</scope>
    <source>
        <strain evidence="6 7">KCTC 42194</strain>
    </source>
</reference>
<dbReference type="PANTHER" id="PTHR24421">
    <property type="entry name" value="NITRATE/NITRITE SENSOR PROTEIN NARX-RELATED"/>
    <property type="match status" value="1"/>
</dbReference>
<dbReference type="GO" id="GO:0000155">
    <property type="term" value="F:phosphorelay sensor kinase activity"/>
    <property type="evidence" value="ECO:0007669"/>
    <property type="project" value="InterPro"/>
</dbReference>
<keyword evidence="2" id="KW-0418">Kinase</keyword>